<dbReference type="PANTHER" id="PTHR13924:SF10">
    <property type="entry name" value="TRANSFORMING ACIDIC COILED-COIL PROTEIN, ISOFORM K"/>
    <property type="match status" value="1"/>
</dbReference>
<feature type="domain" description="Transforming acidic coiled-coil-containing protein C-terminal" evidence="9">
    <location>
        <begin position="349"/>
        <end position="545"/>
    </location>
</feature>
<evidence type="ECO:0000256" key="8">
    <source>
        <dbReference type="SAM" id="MobiDB-lite"/>
    </source>
</evidence>
<evidence type="ECO:0000256" key="7">
    <source>
        <dbReference type="SAM" id="Coils"/>
    </source>
</evidence>
<reference evidence="10" key="1">
    <citation type="submission" date="2014-05" db="EMBL/GenBank/DDBJ databases">
        <authorList>
            <person name="Chronopoulou M."/>
        </authorList>
    </citation>
    <scope>NUCLEOTIDE SEQUENCE</scope>
    <source>
        <tissue evidence="10">Whole organism</tissue>
    </source>
</reference>
<comment type="similarity">
    <text evidence="2">Belongs to the TACC family.</text>
</comment>
<keyword evidence="4" id="KW-0597">Phosphoprotein</keyword>
<dbReference type="GO" id="GO:0005737">
    <property type="term" value="C:cytoplasm"/>
    <property type="evidence" value="ECO:0007669"/>
    <property type="project" value="TreeGrafter"/>
</dbReference>
<keyword evidence="3" id="KW-0963">Cytoplasm</keyword>
<evidence type="ECO:0000256" key="4">
    <source>
        <dbReference type="ARBA" id="ARBA00022553"/>
    </source>
</evidence>
<dbReference type="InterPro" id="IPR007707">
    <property type="entry name" value="TACC_C"/>
</dbReference>
<dbReference type="Gene3D" id="1.20.5.1700">
    <property type="match status" value="1"/>
</dbReference>
<evidence type="ECO:0000259" key="9">
    <source>
        <dbReference type="Pfam" id="PF05010"/>
    </source>
</evidence>
<dbReference type="EMBL" id="HACA01006250">
    <property type="protein sequence ID" value="CDW23611.1"/>
    <property type="molecule type" value="Transcribed_RNA"/>
</dbReference>
<dbReference type="GO" id="GO:0005856">
    <property type="term" value="C:cytoskeleton"/>
    <property type="evidence" value="ECO:0007669"/>
    <property type="project" value="UniProtKB-SubCell"/>
</dbReference>
<dbReference type="InterPro" id="IPR039915">
    <property type="entry name" value="TACC"/>
</dbReference>
<evidence type="ECO:0000256" key="1">
    <source>
        <dbReference type="ARBA" id="ARBA00004245"/>
    </source>
</evidence>
<feature type="region of interest" description="Disordered" evidence="8">
    <location>
        <begin position="1"/>
        <end position="54"/>
    </location>
</feature>
<dbReference type="FunFam" id="1.20.5.1700:FF:000001">
    <property type="entry name" value="Transforming acidic coiled-coil-containing protein 1 isoform 2"/>
    <property type="match status" value="1"/>
</dbReference>
<evidence type="ECO:0000256" key="3">
    <source>
        <dbReference type="ARBA" id="ARBA00022490"/>
    </source>
</evidence>
<proteinExistence type="inferred from homology"/>
<feature type="compositionally biased region" description="Polar residues" evidence="8">
    <location>
        <begin position="9"/>
        <end position="20"/>
    </location>
</feature>
<comment type="subcellular location">
    <subcellularLocation>
        <location evidence="1">Cytoplasm</location>
        <location evidence="1">Cytoskeleton</location>
    </subcellularLocation>
</comment>
<evidence type="ECO:0000313" key="10">
    <source>
        <dbReference type="EMBL" id="CDW23611.1"/>
    </source>
</evidence>
<feature type="non-terminal residue" evidence="10">
    <location>
        <position position="1"/>
    </location>
</feature>
<dbReference type="OrthoDB" id="10255048at2759"/>
<keyword evidence="6" id="KW-0206">Cytoskeleton</keyword>
<dbReference type="GO" id="GO:0007097">
    <property type="term" value="P:nuclear migration"/>
    <property type="evidence" value="ECO:0007669"/>
    <property type="project" value="TreeGrafter"/>
</dbReference>
<feature type="coiled-coil region" evidence="7">
    <location>
        <begin position="506"/>
        <end position="547"/>
    </location>
</feature>
<dbReference type="GO" id="GO:0007052">
    <property type="term" value="P:mitotic spindle organization"/>
    <property type="evidence" value="ECO:0007669"/>
    <property type="project" value="InterPro"/>
</dbReference>
<accession>A0A0K2TDT0</accession>
<gene>
    <name evidence="10" type="primary">TACC3</name>
</gene>
<name>A0A0K2TDT0_LEPSM</name>
<keyword evidence="5 7" id="KW-0175">Coiled coil</keyword>
<organism evidence="10">
    <name type="scientific">Lepeophtheirus salmonis</name>
    <name type="common">Salmon louse</name>
    <name type="synonym">Caligus salmonis</name>
    <dbReference type="NCBI Taxonomy" id="72036"/>
    <lineage>
        <taxon>Eukaryota</taxon>
        <taxon>Metazoa</taxon>
        <taxon>Ecdysozoa</taxon>
        <taxon>Arthropoda</taxon>
        <taxon>Crustacea</taxon>
        <taxon>Multicrustacea</taxon>
        <taxon>Hexanauplia</taxon>
        <taxon>Copepoda</taxon>
        <taxon>Siphonostomatoida</taxon>
        <taxon>Caligidae</taxon>
        <taxon>Lepeophtheirus</taxon>
    </lineage>
</organism>
<evidence type="ECO:0000256" key="6">
    <source>
        <dbReference type="ARBA" id="ARBA00023212"/>
    </source>
</evidence>
<evidence type="ECO:0000256" key="5">
    <source>
        <dbReference type="ARBA" id="ARBA00023054"/>
    </source>
</evidence>
<protein>
    <submittedName>
        <fullName evidence="10">Transforming, acidic coiledcoil containing protein 3 [Equus caballus]</fullName>
    </submittedName>
</protein>
<dbReference type="PANTHER" id="PTHR13924">
    <property type="entry name" value="TRANSFORMING ACIDIC COILED-COIL CONTAINING PROTEIN 1/2"/>
    <property type="match status" value="1"/>
</dbReference>
<evidence type="ECO:0000256" key="2">
    <source>
        <dbReference type="ARBA" id="ARBA00009423"/>
    </source>
</evidence>
<dbReference type="AlphaFoldDB" id="A0A0K2TDT0"/>
<dbReference type="Pfam" id="PF05010">
    <property type="entry name" value="TACC_C"/>
    <property type="match status" value="1"/>
</dbReference>
<sequence length="547" mass="62278">LKAKCALHNMSSPTKSSNHSRLLVQNEVQNSSNPAFEKYREKGTSTSSDNSETDNYDLLVNFSSTSSNPSRHSIGPLLHDIEKMSLNTPKIKNVDENVMNAENSMCQKSLNHSAEPSRDSICDSLNIQCSVGKEVDRVELNPSLNQEIISDCENIASPIKSIIPMKEEPDKFDDLNIEPLPTNSIISMHENIDQCNDSNVDPFFYQSKISMKDVQDMSQDPNNNSCTTETKIPKDDIYCESSEGFLYDSNLPKEYQESVTSKILSDYSSVDPLDSKSKIVLDTTIDIPSYSSDDKVVTNISSTEPSILLGSSEDYEGSNSICNNINVSISQVRDLRNRSELICQAKLLDMDKKIHAIEKESTSMDGVITKYRYELAQSDKSNQQMMDLIDFYEKTAHDIIRERERDRAVLEIENQKLICEKNTLLEDRCSSERAHNDVQRKYERMKEVITDYKSVEDDLKDVAKNYSHKCELSIKKYSELKSHVEEKLKIVNFSFEEIQGHKKSEIGKLQALLRKAEMRNASLENTLEQKMSENRELNIICDELIKK</sequence>